<dbReference type="Proteomes" id="UP001500390">
    <property type="component" value="Unassembled WGS sequence"/>
</dbReference>
<evidence type="ECO:0000313" key="5">
    <source>
        <dbReference type="Proteomes" id="UP001500390"/>
    </source>
</evidence>
<proteinExistence type="inferred from homology"/>
<evidence type="ECO:0000256" key="2">
    <source>
        <dbReference type="ARBA" id="ARBA00022801"/>
    </source>
</evidence>
<dbReference type="RefSeq" id="WP_159899903.1">
    <property type="nucleotide sequence ID" value="NZ_BAABFX010000033.1"/>
</dbReference>
<dbReference type="InterPro" id="IPR002410">
    <property type="entry name" value="Peptidase_S33"/>
</dbReference>
<evidence type="ECO:0000256" key="1">
    <source>
        <dbReference type="ARBA" id="ARBA00010088"/>
    </source>
</evidence>
<dbReference type="SUPFAM" id="SSF53474">
    <property type="entry name" value="alpha/beta-Hydrolases"/>
    <property type="match status" value="1"/>
</dbReference>
<reference evidence="5" key="1">
    <citation type="journal article" date="2019" name="Int. J. Syst. Evol. Microbiol.">
        <title>The Global Catalogue of Microorganisms (GCM) 10K type strain sequencing project: providing services to taxonomists for standard genome sequencing and annotation.</title>
        <authorList>
            <consortium name="The Broad Institute Genomics Platform"/>
            <consortium name="The Broad Institute Genome Sequencing Center for Infectious Disease"/>
            <person name="Wu L."/>
            <person name="Ma J."/>
        </authorList>
    </citation>
    <scope>NUCLEOTIDE SEQUENCE [LARGE SCALE GENOMIC DNA]</scope>
    <source>
        <strain evidence="5">JCM 17738</strain>
    </source>
</reference>
<dbReference type="InterPro" id="IPR029058">
    <property type="entry name" value="AB_hydrolase_fold"/>
</dbReference>
<dbReference type="PANTHER" id="PTHR43248">
    <property type="entry name" value="2-SUCCINYL-6-HYDROXY-2,4-CYCLOHEXADIENE-1-CARBOXYLATE SYNTHASE"/>
    <property type="match status" value="1"/>
</dbReference>
<sequence>MTTSLRVPGLVLTDHVLTLPLDHDTPDAGSIDVFAREVAAPDGLDRPFLVFLQGGPGQEAPRPTSRPGSPPWLARALRDYRVLMLDQRGTGRSTPYGVGVRGTGGVDAAGGLGGTAGGEASVGAGDAASEARYLTHFRADAIVRDAECFREHLGVAQWSVLGQSFGGFCTLHYLSAFPGSLREAFFTGGLPPVGLPVDDIYATTYGIVRRLNAEHHRRFPGDEELLRRAMALCDAGEVLLPGGAPVSSRLLRSIGGRLGADGGSEEIHYLLERDPRSPAFGHDLAGLLPFNGRAPLYAVLHESSYADGGVTDWSAQRVAPDDFVGDSTLLTAEHLFPWHFEDHPELVPYAQVADVLAGHEWPRLFDADVLSAVDVPCAAAIYVNDAFVDVGYSQQTADLLPGMRRWVTDEYHHNGLRTDGGRILDRLIGLARGSL</sequence>
<organism evidence="4 5">
    <name type="scientific">Ornithinibacter aureus</name>
    <dbReference type="NCBI Taxonomy" id="622664"/>
    <lineage>
        <taxon>Bacteria</taxon>
        <taxon>Bacillati</taxon>
        <taxon>Actinomycetota</taxon>
        <taxon>Actinomycetes</taxon>
        <taxon>Micrococcales</taxon>
        <taxon>Intrasporangiaceae</taxon>
        <taxon>Ornithinibacter</taxon>
    </lineage>
</organism>
<feature type="domain" description="AB hydrolase-1" evidence="3">
    <location>
        <begin position="48"/>
        <end position="193"/>
    </location>
</feature>
<keyword evidence="5" id="KW-1185">Reference proteome</keyword>
<dbReference type="EMBL" id="BAABFX010000033">
    <property type="protein sequence ID" value="GAA4399417.1"/>
    <property type="molecule type" value="Genomic_DNA"/>
</dbReference>
<comment type="caution">
    <text evidence="4">The sequence shown here is derived from an EMBL/GenBank/DDBJ whole genome shotgun (WGS) entry which is preliminary data.</text>
</comment>
<dbReference type="Gene3D" id="3.40.50.1820">
    <property type="entry name" value="alpha/beta hydrolase"/>
    <property type="match status" value="1"/>
</dbReference>
<evidence type="ECO:0000259" key="3">
    <source>
        <dbReference type="Pfam" id="PF00561"/>
    </source>
</evidence>
<accession>A0ABP8K1V9</accession>
<dbReference type="GO" id="GO:0016787">
    <property type="term" value="F:hydrolase activity"/>
    <property type="evidence" value="ECO:0007669"/>
    <property type="project" value="UniProtKB-KW"/>
</dbReference>
<protein>
    <submittedName>
        <fullName evidence="4">Alpha/beta fold hydrolase</fullName>
    </submittedName>
</protein>
<name>A0ABP8K1V9_9MICO</name>
<dbReference type="PANTHER" id="PTHR43248:SF2">
    <property type="entry name" value="PROLYL AMINOPEPTIDASE"/>
    <property type="match status" value="1"/>
</dbReference>
<dbReference type="Pfam" id="PF00561">
    <property type="entry name" value="Abhydrolase_1"/>
    <property type="match status" value="1"/>
</dbReference>
<dbReference type="PRINTS" id="PR00793">
    <property type="entry name" value="PROAMNOPTASE"/>
</dbReference>
<dbReference type="InterPro" id="IPR000073">
    <property type="entry name" value="AB_hydrolase_1"/>
</dbReference>
<keyword evidence="2 4" id="KW-0378">Hydrolase</keyword>
<evidence type="ECO:0000313" key="4">
    <source>
        <dbReference type="EMBL" id="GAA4399417.1"/>
    </source>
</evidence>
<comment type="similarity">
    <text evidence="1">Belongs to the peptidase S33 family.</text>
</comment>
<dbReference type="InterPro" id="IPR051601">
    <property type="entry name" value="Serine_prot/Carboxylest_S33"/>
</dbReference>
<gene>
    <name evidence="4" type="ORF">GCM10023153_25530</name>
</gene>